<dbReference type="InterPro" id="IPR011761">
    <property type="entry name" value="ATP-grasp"/>
</dbReference>
<keyword evidence="2" id="KW-0067">ATP-binding</keyword>
<dbReference type="AlphaFoldDB" id="A0A3M3QUY1"/>
<accession>A0A3M3QUY1</accession>
<dbReference type="Pfam" id="PF08443">
    <property type="entry name" value="RimK"/>
    <property type="match status" value="1"/>
</dbReference>
<keyword evidence="1" id="KW-0464">Manganese</keyword>
<keyword evidence="2" id="KW-0547">Nucleotide-binding</keyword>
<dbReference type="Gene3D" id="3.40.50.20">
    <property type="match status" value="1"/>
</dbReference>
<dbReference type="InterPro" id="IPR013815">
    <property type="entry name" value="ATP_grasp_subdomain_1"/>
</dbReference>
<evidence type="ECO:0000313" key="5">
    <source>
        <dbReference type="Proteomes" id="UP000270524"/>
    </source>
</evidence>
<evidence type="ECO:0000256" key="1">
    <source>
        <dbReference type="ARBA" id="ARBA00023211"/>
    </source>
</evidence>
<dbReference type="PANTHER" id="PTHR21621">
    <property type="entry name" value="RIBOSOMAL PROTEIN S6 MODIFICATION PROTEIN"/>
    <property type="match status" value="1"/>
</dbReference>
<dbReference type="SUPFAM" id="SSF56059">
    <property type="entry name" value="Glutathione synthetase ATP-binding domain-like"/>
    <property type="match status" value="1"/>
</dbReference>
<dbReference type="Gene3D" id="3.30.470.20">
    <property type="entry name" value="ATP-grasp fold, B domain"/>
    <property type="match status" value="1"/>
</dbReference>
<dbReference type="PANTHER" id="PTHR21621:SF0">
    <property type="entry name" value="BETA-CITRYLGLUTAMATE SYNTHASE B-RELATED"/>
    <property type="match status" value="1"/>
</dbReference>
<evidence type="ECO:0000256" key="2">
    <source>
        <dbReference type="PROSITE-ProRule" id="PRU00409"/>
    </source>
</evidence>
<sequence>MQGLLVIRHRAAVLPDELDDALLVSQRRRVVLIIIVNLSEAPIAAAFVQRDGRRIVGAHFQPQVGAVALHRLLFGAQQQLLAQPLPPCGVGNRQRIQPPQRSAAMKQHQRIAGELASMLGDDQTRVGAANHPVKAARRQPIAFKALVLQHQQRLDIVCHGITKYKVHLHRRKSCVTKRDISKSTCLIERTCFPSDRLHMSAAQVKMNEVSAQLALSATNKCANPTTPFATQRQLVIIVERLEDWASYFPSEDLISAQDYLEKPLKATPGKRVHVINLCRSYKYLGHGYYCSLLAEARQHTVIPSVKTISELTRKSLYGLALDDLDKLLETALEDHPYDDTEGFTLTLYFGQTTLEPLKDLARQLFEAFPCPILMVEFRKRDNWHIAGIKAGALPRLRDDQQDEFASALDGFSRKIWRQPGSRRMARYDLAILHNPQEQLPPSNAQALANFIRVGQRLGIDIELIEKKDYARLAEYDALLIRETTSVDNHTYRFAKKAESEGLVVMDDPTSILRCTNKVYLTDLLKSHDLGMPRTEILYKDRPEELQHVATRLGFPLVLKIPDGCFSRGVIKVSTPEEMHTATTQLFEHSVLLLAQEFFYTEYDWRIGILNRKPIFACQYFMSKGHWQIYNHKAMGAEVIGECRTLAIHEAPSAVVELALKTANLIGDGLYGVDLKQSGKQVVVIEVNDNPNLDAGIEDAYLQDDLYSLVLEEFVRRLELKRLGQAW</sequence>
<proteinExistence type="predicted"/>
<dbReference type="EMBL" id="RBPJ01000311">
    <property type="protein sequence ID" value="RMN88069.1"/>
    <property type="molecule type" value="Genomic_DNA"/>
</dbReference>
<dbReference type="GO" id="GO:0046872">
    <property type="term" value="F:metal ion binding"/>
    <property type="evidence" value="ECO:0007669"/>
    <property type="project" value="InterPro"/>
</dbReference>
<comment type="caution">
    <text evidence="4">The sequence shown here is derived from an EMBL/GenBank/DDBJ whole genome shotgun (WGS) entry which is preliminary data.</text>
</comment>
<dbReference type="InterPro" id="IPR025839">
    <property type="entry name" value="RLAN_dom"/>
</dbReference>
<gene>
    <name evidence="4" type="ORF">ALQ51_100127</name>
</gene>
<dbReference type="GO" id="GO:0018169">
    <property type="term" value="F:ribosomal S6-glutamic acid ligase activity"/>
    <property type="evidence" value="ECO:0007669"/>
    <property type="project" value="TreeGrafter"/>
</dbReference>
<dbReference type="GO" id="GO:0009432">
    <property type="term" value="P:SOS response"/>
    <property type="evidence" value="ECO:0007669"/>
    <property type="project" value="TreeGrafter"/>
</dbReference>
<protein>
    <submittedName>
        <fullName evidence="4">Ribosomal protein S6 modification enzyme</fullName>
    </submittedName>
</protein>
<dbReference type="GO" id="GO:0005737">
    <property type="term" value="C:cytoplasm"/>
    <property type="evidence" value="ECO:0007669"/>
    <property type="project" value="TreeGrafter"/>
</dbReference>
<dbReference type="InterPro" id="IPR013651">
    <property type="entry name" value="ATP-grasp_RimK-type"/>
</dbReference>
<evidence type="ECO:0000259" key="3">
    <source>
        <dbReference type="PROSITE" id="PS50975"/>
    </source>
</evidence>
<dbReference type="Pfam" id="PF14401">
    <property type="entry name" value="RLAN"/>
    <property type="match status" value="1"/>
</dbReference>
<organism evidence="4 5">
    <name type="scientific">Pseudomonas cannabina</name>
    <dbReference type="NCBI Taxonomy" id="86840"/>
    <lineage>
        <taxon>Bacteria</taxon>
        <taxon>Pseudomonadati</taxon>
        <taxon>Pseudomonadota</taxon>
        <taxon>Gammaproteobacteria</taxon>
        <taxon>Pseudomonadales</taxon>
        <taxon>Pseudomonadaceae</taxon>
        <taxon>Pseudomonas</taxon>
    </lineage>
</organism>
<feature type="domain" description="ATP-grasp" evidence="3">
    <location>
        <begin position="521"/>
        <end position="714"/>
    </location>
</feature>
<dbReference type="Proteomes" id="UP000270524">
    <property type="component" value="Unassembled WGS sequence"/>
</dbReference>
<reference evidence="4 5" key="1">
    <citation type="submission" date="2018-08" db="EMBL/GenBank/DDBJ databases">
        <title>Recombination of ecologically and evolutionarily significant loci maintains genetic cohesion in the Pseudomonas syringae species complex.</title>
        <authorList>
            <person name="Dillon M."/>
            <person name="Thakur S."/>
            <person name="Almeida R.N.D."/>
            <person name="Weir B.S."/>
            <person name="Guttman D.S."/>
        </authorList>
    </citation>
    <scope>NUCLEOTIDE SEQUENCE [LARGE SCALE GENOMIC DNA]</scope>
    <source>
        <strain evidence="4 5">ICMP 15203</strain>
    </source>
</reference>
<name>A0A3M3QUY1_PSECA</name>
<dbReference type="Gene3D" id="3.30.1490.20">
    <property type="entry name" value="ATP-grasp fold, A domain"/>
    <property type="match status" value="1"/>
</dbReference>
<evidence type="ECO:0000313" key="4">
    <source>
        <dbReference type="EMBL" id="RMN88069.1"/>
    </source>
</evidence>
<dbReference type="GO" id="GO:0005524">
    <property type="term" value="F:ATP binding"/>
    <property type="evidence" value="ECO:0007669"/>
    <property type="project" value="UniProtKB-UniRule"/>
</dbReference>
<dbReference type="PROSITE" id="PS50975">
    <property type="entry name" value="ATP_GRASP"/>
    <property type="match status" value="1"/>
</dbReference>